<protein>
    <submittedName>
        <fullName evidence="1">Uncharacterized protein</fullName>
    </submittedName>
</protein>
<name>A0A1B1CHZ4_RHILE</name>
<organism evidence="1 2">
    <name type="scientific">Rhizobium leguminosarum</name>
    <dbReference type="NCBI Taxonomy" id="384"/>
    <lineage>
        <taxon>Bacteria</taxon>
        <taxon>Pseudomonadati</taxon>
        <taxon>Pseudomonadota</taxon>
        <taxon>Alphaproteobacteria</taxon>
        <taxon>Hyphomicrobiales</taxon>
        <taxon>Rhizobiaceae</taxon>
        <taxon>Rhizobium/Agrobacterium group</taxon>
        <taxon>Rhizobium</taxon>
    </lineage>
</organism>
<keyword evidence="1" id="KW-0614">Plasmid</keyword>
<dbReference type="RefSeq" id="WP_065282932.1">
    <property type="nucleotide sequence ID" value="NZ_CP016287.1"/>
</dbReference>
<gene>
    <name evidence="1" type="ORF">BA011_26205</name>
</gene>
<evidence type="ECO:0000313" key="2">
    <source>
        <dbReference type="Proteomes" id="UP000092691"/>
    </source>
</evidence>
<geneLocation type="plasmid" evidence="1 2">
    <name>unnamed1</name>
</geneLocation>
<evidence type="ECO:0000313" key="1">
    <source>
        <dbReference type="EMBL" id="ANP89279.1"/>
    </source>
</evidence>
<reference evidence="1 2" key="1">
    <citation type="submission" date="2016-06" db="EMBL/GenBank/DDBJ databases">
        <title>Microsymbionts genomes from the relict species Vavilovia formosa.</title>
        <authorList>
            <person name="Chirak E."/>
            <person name="Kimeklis A."/>
            <person name="Andronov E."/>
        </authorList>
    </citation>
    <scope>NUCLEOTIDE SEQUENCE [LARGE SCALE GENOMIC DNA]</scope>
    <source>
        <strain evidence="1 2">Vaf10</strain>
        <plasmid evidence="2">Plasmid unnamed1</plasmid>
    </source>
</reference>
<sequence length="225" mass="25915">MPPDEPPVELDDENEQFEKIKEKTSEAARRLADRRKDVQSASRTTLTWLKTNKEFYQADGSLSTEPWWEKVSDTEDPILTDLRDFFFRCHLFDNGIRHMVNLLKSKDVLRVDGGIKREIKFAVDYRTMGLHHELMGYVASNKGTSIKLTDLVKRYDVSNKAYLRDRRVIPMSQLGMWKCRATEAGYQISIGILAEEFHRNAFHPIKAAFDPSSGTFDPDSVVSPK</sequence>
<proteinExistence type="predicted"/>
<dbReference type="EMBL" id="CP016287">
    <property type="protein sequence ID" value="ANP89279.1"/>
    <property type="molecule type" value="Genomic_DNA"/>
</dbReference>
<dbReference type="Proteomes" id="UP000092691">
    <property type="component" value="Plasmid unnamed1"/>
</dbReference>
<accession>A0A1B1CHZ4</accession>
<dbReference type="AlphaFoldDB" id="A0A1B1CHZ4"/>